<evidence type="ECO:0000313" key="2">
    <source>
        <dbReference type="Proteomes" id="UP000315783"/>
    </source>
</evidence>
<comment type="caution">
    <text evidence="1">The sequence shown here is derived from an EMBL/GenBank/DDBJ whole genome shotgun (WGS) entry which is preliminary data.</text>
</comment>
<name>A0A545UQB4_9HYPO</name>
<sequence length="71" mass="8173">MPASALAAPVSVLRKLSQNMQHQRNKRCRSLYQNMVARTTLFQLLTQEHSNSETRSKFPRLRLSVAITFRG</sequence>
<keyword evidence="2" id="KW-1185">Reference proteome</keyword>
<gene>
    <name evidence="1" type="ORF">IF1G_09716</name>
</gene>
<evidence type="ECO:0000313" key="1">
    <source>
        <dbReference type="EMBL" id="TQV91650.1"/>
    </source>
</evidence>
<accession>A0A545UQB4</accession>
<dbReference type="EMBL" id="SPUK01000018">
    <property type="protein sequence ID" value="TQV91650.1"/>
    <property type="molecule type" value="Genomic_DNA"/>
</dbReference>
<protein>
    <submittedName>
        <fullName evidence="1">Uncharacterized protein</fullName>
    </submittedName>
</protein>
<dbReference type="AlphaFoldDB" id="A0A545UQB4"/>
<proteinExistence type="predicted"/>
<organism evidence="1 2">
    <name type="scientific">Cordyceps javanica</name>
    <dbReference type="NCBI Taxonomy" id="43265"/>
    <lineage>
        <taxon>Eukaryota</taxon>
        <taxon>Fungi</taxon>
        <taxon>Dikarya</taxon>
        <taxon>Ascomycota</taxon>
        <taxon>Pezizomycotina</taxon>
        <taxon>Sordariomycetes</taxon>
        <taxon>Hypocreomycetidae</taxon>
        <taxon>Hypocreales</taxon>
        <taxon>Cordycipitaceae</taxon>
        <taxon>Cordyceps</taxon>
    </lineage>
</organism>
<dbReference type="Proteomes" id="UP000315783">
    <property type="component" value="Unassembled WGS sequence"/>
</dbReference>
<reference evidence="1 2" key="1">
    <citation type="journal article" date="2019" name="Appl. Microbiol. Biotechnol.">
        <title>Genome sequence of Isaria javanica and comparative genome analysis insights into family S53 peptidase evolution in fungal entomopathogens.</title>
        <authorList>
            <person name="Lin R."/>
            <person name="Zhang X."/>
            <person name="Xin B."/>
            <person name="Zou M."/>
            <person name="Gao Y."/>
            <person name="Qin F."/>
            <person name="Hu Q."/>
            <person name="Xie B."/>
            <person name="Cheng X."/>
        </authorList>
    </citation>
    <scope>NUCLEOTIDE SEQUENCE [LARGE SCALE GENOMIC DNA]</scope>
    <source>
        <strain evidence="1 2">IJ1G</strain>
    </source>
</reference>